<dbReference type="AlphaFoldDB" id="A0A9D6V4Y3"/>
<evidence type="ECO:0000313" key="4">
    <source>
        <dbReference type="Proteomes" id="UP000807825"/>
    </source>
</evidence>
<dbReference type="PANTHER" id="PTHR36924:SF1">
    <property type="entry name" value="ANTITOXIN HIGA-1"/>
    <property type="match status" value="1"/>
</dbReference>
<dbReference type="InterPro" id="IPR001387">
    <property type="entry name" value="Cro/C1-type_HTH"/>
</dbReference>
<dbReference type="PROSITE" id="PS50943">
    <property type="entry name" value="HTH_CROC1"/>
    <property type="match status" value="1"/>
</dbReference>
<reference evidence="3" key="1">
    <citation type="submission" date="2020-07" db="EMBL/GenBank/DDBJ databases">
        <title>Huge and variable diversity of episymbiotic CPR bacteria and DPANN archaea in groundwater ecosystems.</title>
        <authorList>
            <person name="He C.Y."/>
            <person name="Keren R."/>
            <person name="Whittaker M."/>
            <person name="Farag I.F."/>
            <person name="Doudna J."/>
            <person name="Cate J.H.D."/>
            <person name="Banfield J.F."/>
        </authorList>
    </citation>
    <scope>NUCLEOTIDE SEQUENCE</scope>
    <source>
        <strain evidence="3">NC_groundwater_1664_Pr3_B-0.1um_52_9</strain>
    </source>
</reference>
<dbReference type="GO" id="GO:0003677">
    <property type="term" value="F:DNA binding"/>
    <property type="evidence" value="ECO:0007669"/>
    <property type="project" value="UniProtKB-KW"/>
</dbReference>
<dbReference type="SUPFAM" id="SSF47413">
    <property type="entry name" value="lambda repressor-like DNA-binding domains"/>
    <property type="match status" value="1"/>
</dbReference>
<feature type="domain" description="HTH cro/C1-type" evidence="2">
    <location>
        <begin position="16"/>
        <end position="70"/>
    </location>
</feature>
<protein>
    <submittedName>
        <fullName evidence="3">HigA family addiction module antidote protein</fullName>
    </submittedName>
</protein>
<evidence type="ECO:0000259" key="2">
    <source>
        <dbReference type="PROSITE" id="PS50943"/>
    </source>
</evidence>
<accession>A0A9D6V4Y3</accession>
<name>A0A9D6V4Y3_9BACT</name>
<dbReference type="Proteomes" id="UP000807825">
    <property type="component" value="Unassembled WGS sequence"/>
</dbReference>
<dbReference type="CDD" id="cd00093">
    <property type="entry name" value="HTH_XRE"/>
    <property type="match status" value="1"/>
</dbReference>
<dbReference type="Gene3D" id="1.10.260.40">
    <property type="entry name" value="lambda repressor-like DNA-binding domains"/>
    <property type="match status" value="1"/>
</dbReference>
<dbReference type="InterPro" id="IPR010982">
    <property type="entry name" value="Lambda_DNA-bd_dom_sf"/>
</dbReference>
<dbReference type="InterPro" id="IPR013430">
    <property type="entry name" value="Toxin_antidote_HigA"/>
</dbReference>
<dbReference type="Pfam" id="PF01381">
    <property type="entry name" value="HTH_3"/>
    <property type="match status" value="1"/>
</dbReference>
<evidence type="ECO:0000256" key="1">
    <source>
        <dbReference type="ARBA" id="ARBA00023125"/>
    </source>
</evidence>
<dbReference type="NCBIfam" id="TIGR02607">
    <property type="entry name" value="antidote_HigA"/>
    <property type="match status" value="1"/>
</dbReference>
<sequence length="105" mass="11757">MTAKKLAPIHPGQVLLEEFMEPLNLSQNKLAKSLGVAPKTINEIVGRKRGITGNVALRLSRYFGTTPGFWMNLQKRYELETARDKYEAEIAKIQACPREECAVPA</sequence>
<dbReference type="SMART" id="SM00530">
    <property type="entry name" value="HTH_XRE"/>
    <property type="match status" value="1"/>
</dbReference>
<dbReference type="EMBL" id="JACRDE010000195">
    <property type="protein sequence ID" value="MBI5249232.1"/>
    <property type="molecule type" value="Genomic_DNA"/>
</dbReference>
<gene>
    <name evidence="3" type="ORF">HY912_07040</name>
</gene>
<dbReference type="PANTHER" id="PTHR36924">
    <property type="entry name" value="ANTITOXIN HIGA-1"/>
    <property type="match status" value="1"/>
</dbReference>
<organism evidence="3 4">
    <name type="scientific">Desulfomonile tiedjei</name>
    <dbReference type="NCBI Taxonomy" id="2358"/>
    <lineage>
        <taxon>Bacteria</taxon>
        <taxon>Pseudomonadati</taxon>
        <taxon>Thermodesulfobacteriota</taxon>
        <taxon>Desulfomonilia</taxon>
        <taxon>Desulfomonilales</taxon>
        <taxon>Desulfomonilaceae</taxon>
        <taxon>Desulfomonile</taxon>
    </lineage>
</organism>
<proteinExistence type="predicted"/>
<keyword evidence="1" id="KW-0238">DNA-binding</keyword>
<comment type="caution">
    <text evidence="3">The sequence shown here is derived from an EMBL/GenBank/DDBJ whole genome shotgun (WGS) entry which is preliminary data.</text>
</comment>
<evidence type="ECO:0000313" key="3">
    <source>
        <dbReference type="EMBL" id="MBI5249232.1"/>
    </source>
</evidence>